<reference evidence="3" key="1">
    <citation type="submission" date="2016-11" db="EMBL/GenBank/DDBJ databases">
        <authorList>
            <person name="Varghese N."/>
            <person name="Submissions S."/>
        </authorList>
    </citation>
    <scope>NUCLEOTIDE SEQUENCE [LARGE SCALE GENOMIC DNA]</scope>
    <source>
        <strain evidence="3">DSM 11003</strain>
    </source>
</reference>
<keyword evidence="1" id="KW-1133">Transmembrane helix</keyword>
<evidence type="ECO:0000313" key="2">
    <source>
        <dbReference type="EMBL" id="SHH23855.1"/>
    </source>
</evidence>
<dbReference type="RefSeq" id="WP_073093342.1">
    <property type="nucleotide sequence ID" value="NZ_FQWY01000046.1"/>
</dbReference>
<proteinExistence type="predicted"/>
<accession>A0A1M5RC14</accession>
<protein>
    <submittedName>
        <fullName evidence="2">Uncharacterized protein</fullName>
    </submittedName>
</protein>
<organism evidence="2 3">
    <name type="scientific">Thermosyntropha lipolytica DSM 11003</name>
    <dbReference type="NCBI Taxonomy" id="1123382"/>
    <lineage>
        <taxon>Bacteria</taxon>
        <taxon>Bacillati</taxon>
        <taxon>Bacillota</taxon>
        <taxon>Clostridia</taxon>
        <taxon>Eubacteriales</taxon>
        <taxon>Syntrophomonadaceae</taxon>
        <taxon>Thermosyntropha</taxon>
    </lineage>
</organism>
<name>A0A1M5RC14_9FIRM</name>
<keyword evidence="1" id="KW-0472">Membrane</keyword>
<dbReference type="STRING" id="1123382.SAMN02745221_01998"/>
<feature type="transmembrane region" description="Helical" evidence="1">
    <location>
        <begin position="6"/>
        <end position="25"/>
    </location>
</feature>
<keyword evidence="1" id="KW-0812">Transmembrane</keyword>
<keyword evidence="3" id="KW-1185">Reference proteome</keyword>
<sequence>MESYVVLVLFILAILTFLGLLWSFYHTFLSPFIEDIKEAIPLTLKKHLRAKEEEVWALEGQIRDMTENLHNATWINERLCAVMVCEPSCARDEHPVRWIYKRFEGDLYYNWDSNYVNYTKRKCKPKEAILNILLDYFYYKNPEMPRITECRPCHPSRGMPWLAKVIKEGVVDEETAMKLLYQRWVEGYFPFDEMASIKKQLYPEFGPIVYRHYYYLYDPDVYYYEYYYNYSDEYIRDKYCGSHSFYMNDETEEIDWEYEDIEKTTAEFLERLGQEQYAVLVDWLLGKLQPAE</sequence>
<evidence type="ECO:0000256" key="1">
    <source>
        <dbReference type="SAM" id="Phobius"/>
    </source>
</evidence>
<dbReference type="AlphaFoldDB" id="A0A1M5RC14"/>
<dbReference type="EMBL" id="FQWY01000046">
    <property type="protein sequence ID" value="SHH23855.1"/>
    <property type="molecule type" value="Genomic_DNA"/>
</dbReference>
<gene>
    <name evidence="2" type="ORF">SAMN02745221_01998</name>
</gene>
<evidence type="ECO:0000313" key="3">
    <source>
        <dbReference type="Proteomes" id="UP000242329"/>
    </source>
</evidence>
<dbReference type="Proteomes" id="UP000242329">
    <property type="component" value="Unassembled WGS sequence"/>
</dbReference>